<protein>
    <recommendedName>
        <fullName evidence="1">Alpha/beta hydrolase fold-3 domain-containing protein</fullName>
    </recommendedName>
</protein>
<dbReference type="SUPFAM" id="SSF53474">
    <property type="entry name" value="alpha/beta-Hydrolases"/>
    <property type="match status" value="1"/>
</dbReference>
<evidence type="ECO:0000259" key="1">
    <source>
        <dbReference type="Pfam" id="PF07859"/>
    </source>
</evidence>
<dbReference type="InterPro" id="IPR029058">
    <property type="entry name" value="AB_hydrolase_fold"/>
</dbReference>
<sequence length="330" mass="37999">VKPADRKSSFDDDNGFFARSNDKLRYPREMHTKKDHIIFHVHGGGFISQNSKHHEVYLKQWAHELGMTIISVDYTLAPHAKYPTQIFECIAAYDWVLQNKNKFNWNGKKILFAGDSAGSNILFSMVLICLAENKRMPDAIFSHYGVFNVNWSPSPSRALSLMDPLLPLGVMYTCFDAYVDSVESMDEASLNTLERISTRLLKMERTERMDTKLKNLKMNRKESPFRYKHQYSKSCIDIIKQKVFPNSHLLSPAFVSDQVIKRFPPTHFFVSNVDPLLDDSVYFAKRFKTNNTPVSLNVFQGLPHGYLNLINQSKDIKAASNKCVEIMRQT</sequence>
<feature type="domain" description="Alpha/beta hydrolase fold-3" evidence="1">
    <location>
        <begin position="234"/>
        <end position="307"/>
    </location>
</feature>
<organism evidence="2 3">
    <name type="scientific">Intoshia linei</name>
    <dbReference type="NCBI Taxonomy" id="1819745"/>
    <lineage>
        <taxon>Eukaryota</taxon>
        <taxon>Metazoa</taxon>
        <taxon>Spiralia</taxon>
        <taxon>Lophotrochozoa</taxon>
        <taxon>Mesozoa</taxon>
        <taxon>Orthonectida</taxon>
        <taxon>Rhopaluridae</taxon>
        <taxon>Intoshia</taxon>
    </lineage>
</organism>
<dbReference type="GO" id="GO:0004806">
    <property type="term" value="F:triacylglycerol lipase activity"/>
    <property type="evidence" value="ECO:0007669"/>
    <property type="project" value="TreeGrafter"/>
</dbReference>
<dbReference type="GO" id="GO:0005829">
    <property type="term" value="C:cytosol"/>
    <property type="evidence" value="ECO:0007669"/>
    <property type="project" value="TreeGrafter"/>
</dbReference>
<keyword evidence="3" id="KW-1185">Reference proteome</keyword>
<dbReference type="PANTHER" id="PTHR23025">
    <property type="entry name" value="TRIACYLGLYCEROL LIPASE"/>
    <property type="match status" value="1"/>
</dbReference>
<dbReference type="Pfam" id="PF07859">
    <property type="entry name" value="Abhydrolase_3"/>
    <property type="match status" value="2"/>
</dbReference>
<dbReference type="AlphaFoldDB" id="A0A177B773"/>
<dbReference type="Proteomes" id="UP000078046">
    <property type="component" value="Unassembled WGS sequence"/>
</dbReference>
<feature type="domain" description="Alpha/beta hydrolase fold-3" evidence="1">
    <location>
        <begin position="38"/>
        <end position="195"/>
    </location>
</feature>
<dbReference type="GO" id="GO:0019433">
    <property type="term" value="P:triglyceride catabolic process"/>
    <property type="evidence" value="ECO:0007669"/>
    <property type="project" value="TreeGrafter"/>
</dbReference>
<name>A0A177B773_9BILA</name>
<accession>A0A177B773</accession>
<dbReference type="GO" id="GO:0004771">
    <property type="term" value="F:sterol ester esterase activity"/>
    <property type="evidence" value="ECO:0007669"/>
    <property type="project" value="TreeGrafter"/>
</dbReference>
<dbReference type="OrthoDB" id="408631at2759"/>
<evidence type="ECO:0000313" key="2">
    <source>
        <dbReference type="EMBL" id="OAF69431.1"/>
    </source>
</evidence>
<comment type="caution">
    <text evidence="2">The sequence shown here is derived from an EMBL/GenBank/DDBJ whole genome shotgun (WGS) entry which is preliminary data.</text>
</comment>
<dbReference type="Gene3D" id="3.40.50.1820">
    <property type="entry name" value="alpha/beta hydrolase"/>
    <property type="match status" value="1"/>
</dbReference>
<proteinExistence type="predicted"/>
<gene>
    <name evidence="2" type="ORF">A3Q56_02815</name>
</gene>
<evidence type="ECO:0000313" key="3">
    <source>
        <dbReference type="Proteomes" id="UP000078046"/>
    </source>
</evidence>
<dbReference type="EMBL" id="LWCA01000282">
    <property type="protein sequence ID" value="OAF69431.1"/>
    <property type="molecule type" value="Genomic_DNA"/>
</dbReference>
<dbReference type="PANTHER" id="PTHR23025:SF3">
    <property type="entry name" value="HORMONE-SENSITIVE LIPASE"/>
    <property type="match status" value="1"/>
</dbReference>
<dbReference type="InterPro" id="IPR013094">
    <property type="entry name" value="AB_hydrolase_3"/>
</dbReference>
<feature type="non-terminal residue" evidence="2">
    <location>
        <position position="1"/>
    </location>
</feature>
<reference evidence="2 3" key="1">
    <citation type="submission" date="2016-04" db="EMBL/GenBank/DDBJ databases">
        <title>The genome of Intoshia linei affirms orthonectids as highly simplified spiralians.</title>
        <authorList>
            <person name="Mikhailov K.V."/>
            <person name="Slusarev G.S."/>
            <person name="Nikitin M.A."/>
            <person name="Logacheva M.D."/>
            <person name="Penin A."/>
            <person name="Aleoshin V."/>
            <person name="Panchin Y.V."/>
        </authorList>
    </citation>
    <scope>NUCLEOTIDE SEQUENCE [LARGE SCALE GENOMIC DNA]</scope>
    <source>
        <strain evidence="2">Intl2013</strain>
        <tissue evidence="2">Whole animal</tissue>
    </source>
</reference>